<reference evidence="4" key="1">
    <citation type="submission" date="2022-02" db="EMBL/GenBank/DDBJ databases">
        <title>Vibrio sp. nov., a new bacterium isolated from Bohai sea, China.</title>
        <authorList>
            <person name="Yuan Y."/>
        </authorList>
    </citation>
    <scope>NUCLEOTIDE SEQUENCE</scope>
    <source>
        <strain evidence="4">DBSS07</strain>
    </source>
</reference>
<gene>
    <name evidence="4" type="ORF">MD483_16315</name>
</gene>
<dbReference type="AlphaFoldDB" id="A0A9X3CHD7"/>
<evidence type="ECO:0000259" key="3">
    <source>
        <dbReference type="Pfam" id="PF13505"/>
    </source>
</evidence>
<proteinExistence type="predicted"/>
<accession>A0A9X3CHD7</accession>
<comment type="caution">
    <text evidence="4">The sequence shown here is derived from an EMBL/GenBank/DDBJ whole genome shotgun (WGS) entry which is preliminary data.</text>
</comment>
<organism evidence="4 5">
    <name type="scientific">Vibrio paucivorans</name>
    <dbReference type="NCBI Taxonomy" id="2829489"/>
    <lineage>
        <taxon>Bacteria</taxon>
        <taxon>Pseudomonadati</taxon>
        <taxon>Pseudomonadota</taxon>
        <taxon>Gammaproteobacteria</taxon>
        <taxon>Vibrionales</taxon>
        <taxon>Vibrionaceae</taxon>
        <taxon>Vibrio</taxon>
    </lineage>
</organism>
<name>A0A9X3CHD7_9VIBR</name>
<dbReference type="EMBL" id="JAKRRX010000110">
    <property type="protein sequence ID" value="MCW8335384.1"/>
    <property type="molecule type" value="Genomic_DNA"/>
</dbReference>
<dbReference type="Pfam" id="PF13505">
    <property type="entry name" value="OMP_b-brl"/>
    <property type="match status" value="1"/>
</dbReference>
<dbReference type="Gene3D" id="2.40.160.20">
    <property type="match status" value="1"/>
</dbReference>
<dbReference type="Proteomes" id="UP001155586">
    <property type="component" value="Unassembled WGS sequence"/>
</dbReference>
<evidence type="ECO:0000256" key="1">
    <source>
        <dbReference type="ARBA" id="ARBA00022729"/>
    </source>
</evidence>
<keyword evidence="5" id="KW-1185">Reference proteome</keyword>
<evidence type="ECO:0000313" key="4">
    <source>
        <dbReference type="EMBL" id="MCW8335384.1"/>
    </source>
</evidence>
<protein>
    <submittedName>
        <fullName evidence="4">Outer membrane beta-barrel protein</fullName>
    </submittedName>
</protein>
<sequence>MKKALLALTIASLTAPAAMATEFFIGGGMGYHSAKIKLEENDGYSNRETATGSAFHIRGGAYLTENHRITATINYTGDNKLHREHGENGGKFAADLAQTEYLLSYDYVHAINSEFSVFGGPTIGFTTNEATLALSHSELPRATIQAEESSTDFVYGLQAGAQYKITNNISADFQYRYMFESYSTTLDNQWESKITVPNNSEFTISLDYRF</sequence>
<evidence type="ECO:0000313" key="5">
    <source>
        <dbReference type="Proteomes" id="UP001155586"/>
    </source>
</evidence>
<feature type="signal peptide" evidence="2">
    <location>
        <begin position="1"/>
        <end position="20"/>
    </location>
</feature>
<feature type="domain" description="Outer membrane protein beta-barrel" evidence="3">
    <location>
        <begin position="5"/>
        <end position="210"/>
    </location>
</feature>
<dbReference type="RefSeq" id="WP_252030091.1">
    <property type="nucleotide sequence ID" value="NZ_JAKRRX010000110.1"/>
</dbReference>
<dbReference type="InterPro" id="IPR011250">
    <property type="entry name" value="OMP/PagP_B-barrel"/>
</dbReference>
<dbReference type="InterPro" id="IPR027385">
    <property type="entry name" value="Beta-barrel_OMP"/>
</dbReference>
<evidence type="ECO:0000256" key="2">
    <source>
        <dbReference type="SAM" id="SignalP"/>
    </source>
</evidence>
<dbReference type="SUPFAM" id="SSF56925">
    <property type="entry name" value="OMPA-like"/>
    <property type="match status" value="1"/>
</dbReference>
<keyword evidence="1 2" id="KW-0732">Signal</keyword>
<feature type="chain" id="PRO_5040879836" evidence="2">
    <location>
        <begin position="21"/>
        <end position="210"/>
    </location>
</feature>